<evidence type="ECO:0000259" key="2">
    <source>
        <dbReference type="Pfam" id="PF00078"/>
    </source>
</evidence>
<dbReference type="InterPro" id="IPR043502">
    <property type="entry name" value="DNA/RNA_pol_sf"/>
</dbReference>
<dbReference type="EMBL" id="JANJYI010000001">
    <property type="protein sequence ID" value="KAK2666049.1"/>
    <property type="molecule type" value="Genomic_DNA"/>
</dbReference>
<feature type="region of interest" description="Disordered" evidence="1">
    <location>
        <begin position="1"/>
        <end position="27"/>
    </location>
</feature>
<protein>
    <recommendedName>
        <fullName evidence="2">Reverse transcriptase domain-containing protein</fullName>
    </recommendedName>
</protein>
<keyword evidence="4" id="KW-1185">Reference proteome</keyword>
<comment type="caution">
    <text evidence="3">The sequence shown here is derived from an EMBL/GenBank/DDBJ whole genome shotgun (WGS) entry which is preliminary data.</text>
</comment>
<organism evidence="3 4">
    <name type="scientific">Dipteronia dyeriana</name>
    <dbReference type="NCBI Taxonomy" id="168575"/>
    <lineage>
        <taxon>Eukaryota</taxon>
        <taxon>Viridiplantae</taxon>
        <taxon>Streptophyta</taxon>
        <taxon>Embryophyta</taxon>
        <taxon>Tracheophyta</taxon>
        <taxon>Spermatophyta</taxon>
        <taxon>Magnoliopsida</taxon>
        <taxon>eudicotyledons</taxon>
        <taxon>Gunneridae</taxon>
        <taxon>Pentapetalae</taxon>
        <taxon>rosids</taxon>
        <taxon>malvids</taxon>
        <taxon>Sapindales</taxon>
        <taxon>Sapindaceae</taxon>
        <taxon>Hippocastanoideae</taxon>
        <taxon>Acereae</taxon>
        <taxon>Dipteronia</taxon>
    </lineage>
</organism>
<dbReference type="PANTHER" id="PTHR31635:SF196">
    <property type="entry name" value="REVERSE TRANSCRIPTASE DOMAIN-CONTAINING PROTEIN-RELATED"/>
    <property type="match status" value="1"/>
</dbReference>
<feature type="domain" description="Reverse transcriptase" evidence="2">
    <location>
        <begin position="203"/>
        <end position="345"/>
    </location>
</feature>
<proteinExistence type="predicted"/>
<evidence type="ECO:0000313" key="3">
    <source>
        <dbReference type="EMBL" id="KAK2666049.1"/>
    </source>
</evidence>
<dbReference type="InterPro" id="IPR000477">
    <property type="entry name" value="RT_dom"/>
</dbReference>
<reference evidence="3" key="1">
    <citation type="journal article" date="2023" name="Plant J.">
        <title>Genome sequences and population genomics provide insights into the demographic history, inbreeding, and mutation load of two 'living fossil' tree species of Dipteronia.</title>
        <authorList>
            <person name="Feng Y."/>
            <person name="Comes H.P."/>
            <person name="Chen J."/>
            <person name="Zhu S."/>
            <person name="Lu R."/>
            <person name="Zhang X."/>
            <person name="Li P."/>
            <person name="Qiu J."/>
            <person name="Olsen K.M."/>
            <person name="Qiu Y."/>
        </authorList>
    </citation>
    <scope>NUCLEOTIDE SEQUENCE</scope>
    <source>
        <strain evidence="3">KIB01</strain>
    </source>
</reference>
<name>A0AAD9XUJ6_9ROSI</name>
<dbReference type="AlphaFoldDB" id="A0AAD9XUJ6"/>
<sequence>MTNDSSYNSDFEKIVPNRSPQIPSKRKGRKWCYSTRKHVMRTRSSKPCKKQCLKEKRVMVSNGDESLKDKFNDTVVVDIEGNKLVSNLEEEITRVIKTEAALGFNFRGWNVNLRKERLKLLAEAWINSRKDEQVWRQNSRAKWLNEGDKNSKFFHMRNVLESKFSYEEVLEALNGCDVNKASGPDGLSLIFVKAYWDTIKGSMYKILAKVLAIRLRKVISTIIGETQMAFVQGRQIIDSFVITKEIINKWKWESTRGLLVKIDFEKAYDSVDHSFLDSMMENMGFGSKWRRWISDCISTPYMSLLVNGCHTDKFGMEKGPRQGDLLSPFSFNIVSEGLHCLLQNAANLGLIK</sequence>
<dbReference type="PANTHER" id="PTHR31635">
    <property type="entry name" value="REVERSE TRANSCRIPTASE DOMAIN-CONTAINING PROTEIN-RELATED"/>
    <property type="match status" value="1"/>
</dbReference>
<evidence type="ECO:0000313" key="4">
    <source>
        <dbReference type="Proteomes" id="UP001280121"/>
    </source>
</evidence>
<dbReference type="Proteomes" id="UP001280121">
    <property type="component" value="Unassembled WGS sequence"/>
</dbReference>
<dbReference type="Pfam" id="PF00078">
    <property type="entry name" value="RVT_1"/>
    <property type="match status" value="1"/>
</dbReference>
<accession>A0AAD9XUJ6</accession>
<evidence type="ECO:0000256" key="1">
    <source>
        <dbReference type="SAM" id="MobiDB-lite"/>
    </source>
</evidence>
<gene>
    <name evidence="3" type="ORF">Ddye_004623</name>
</gene>
<dbReference type="SUPFAM" id="SSF56672">
    <property type="entry name" value="DNA/RNA polymerases"/>
    <property type="match status" value="1"/>
</dbReference>